<evidence type="ECO:0000313" key="6">
    <source>
        <dbReference type="Proteomes" id="UP000323410"/>
    </source>
</evidence>
<dbReference type="InterPro" id="IPR041664">
    <property type="entry name" value="AAA_16"/>
</dbReference>
<evidence type="ECO:0000256" key="1">
    <source>
        <dbReference type="ARBA" id="ARBA00023015"/>
    </source>
</evidence>
<dbReference type="PANTHER" id="PTHR44688">
    <property type="entry name" value="DNA-BINDING TRANSCRIPTIONAL ACTIVATOR DEVR_DOSR"/>
    <property type="match status" value="1"/>
</dbReference>
<dbReference type="InterPro" id="IPR016032">
    <property type="entry name" value="Sig_transdc_resp-reg_C-effctor"/>
</dbReference>
<dbReference type="SMART" id="SM00382">
    <property type="entry name" value="AAA"/>
    <property type="match status" value="1"/>
</dbReference>
<dbReference type="PROSITE" id="PS50043">
    <property type="entry name" value="HTH_LUXR_2"/>
    <property type="match status" value="1"/>
</dbReference>
<dbReference type="EMBL" id="VSLD01000003">
    <property type="protein sequence ID" value="TYC98990.1"/>
    <property type="molecule type" value="Genomic_DNA"/>
</dbReference>
<dbReference type="PROSITE" id="PS00622">
    <property type="entry name" value="HTH_LUXR_1"/>
    <property type="match status" value="1"/>
</dbReference>
<name>A0A5D0XRR3_9MICC</name>
<dbReference type="Pfam" id="PF13191">
    <property type="entry name" value="AAA_16"/>
    <property type="match status" value="1"/>
</dbReference>
<dbReference type="PRINTS" id="PR00038">
    <property type="entry name" value="HTHLUXR"/>
</dbReference>
<evidence type="ECO:0000313" key="5">
    <source>
        <dbReference type="EMBL" id="TYC98990.1"/>
    </source>
</evidence>
<dbReference type="RefSeq" id="WP_148600772.1">
    <property type="nucleotide sequence ID" value="NZ_VSLD01000003.1"/>
</dbReference>
<dbReference type="Gene3D" id="1.10.10.10">
    <property type="entry name" value="Winged helix-like DNA-binding domain superfamily/Winged helix DNA-binding domain"/>
    <property type="match status" value="1"/>
</dbReference>
<dbReference type="OrthoDB" id="3197423at2"/>
<dbReference type="GO" id="GO:0006355">
    <property type="term" value="P:regulation of DNA-templated transcription"/>
    <property type="evidence" value="ECO:0007669"/>
    <property type="project" value="InterPro"/>
</dbReference>
<accession>A0A5D0XRR3</accession>
<keyword evidence="6" id="KW-1185">Reference proteome</keyword>
<dbReference type="SUPFAM" id="SSF46894">
    <property type="entry name" value="C-terminal effector domain of the bipartite response regulators"/>
    <property type="match status" value="1"/>
</dbReference>
<evidence type="ECO:0000259" key="4">
    <source>
        <dbReference type="PROSITE" id="PS50043"/>
    </source>
</evidence>
<gene>
    <name evidence="5" type="ORF">FQ377_08285</name>
</gene>
<dbReference type="AlphaFoldDB" id="A0A5D0XRR3"/>
<dbReference type="InterPro" id="IPR036388">
    <property type="entry name" value="WH-like_DNA-bd_sf"/>
</dbReference>
<feature type="domain" description="HTH luxR-type" evidence="4">
    <location>
        <begin position="783"/>
        <end position="848"/>
    </location>
</feature>
<dbReference type="InterPro" id="IPR027417">
    <property type="entry name" value="P-loop_NTPase"/>
</dbReference>
<evidence type="ECO:0000256" key="3">
    <source>
        <dbReference type="ARBA" id="ARBA00023163"/>
    </source>
</evidence>
<keyword evidence="2" id="KW-0238">DNA-binding</keyword>
<comment type="caution">
    <text evidence="5">The sequence shown here is derived from an EMBL/GenBank/DDBJ whole genome shotgun (WGS) entry which is preliminary data.</text>
</comment>
<protein>
    <submittedName>
        <fullName evidence="5">AAA family ATPase</fullName>
    </submittedName>
</protein>
<proteinExistence type="predicted"/>
<dbReference type="GO" id="GO:0003677">
    <property type="term" value="F:DNA binding"/>
    <property type="evidence" value="ECO:0007669"/>
    <property type="project" value="UniProtKB-KW"/>
</dbReference>
<organism evidence="5 6">
    <name type="scientific">Arthrobacter echini</name>
    <dbReference type="NCBI Taxonomy" id="1529066"/>
    <lineage>
        <taxon>Bacteria</taxon>
        <taxon>Bacillati</taxon>
        <taxon>Actinomycetota</taxon>
        <taxon>Actinomycetes</taxon>
        <taxon>Micrococcales</taxon>
        <taxon>Micrococcaceae</taxon>
        <taxon>Arthrobacter</taxon>
    </lineage>
</organism>
<sequence length="851" mass="89831">MSSPAAAPTPTYPSRDNLLVDIQAALRQDGGGGVLVYGGRGMGKTALAQRTLDAAGDCPAPVLIVPTPALRDVPYGALAPLLGGADPAELVSPLSVLRVVLSFLRGRSAGQGVVVVVDDLHLLDRESTALLTQLVGTRALQVVGFAPSPTALSDDVVALAKEGLLGQWMLEPLTDLDVDLLCSTMLGPDVARGVGNRLRARAGGSPLFLEPILDEAVGDGSLRAVDGVWVLEDTELAVPAGATRAVALMVGQLCPAERTALELTALAGMVDPADLVRFSGASVSSLLHEGLLGRVTERGCTYLENRLVPGHILRTTVSSERSRALLQELRAVASDHRSIRPEARIRRAVWELECGESVPDERRLDLAELALWNADPRAALELARGIRTPDHRAVAALYSSTALLALGRPDESRAAVPDGAAGTSSWGSFPATDHPFLLERARSSNLAGRYGETIESLQHLTEVDGGGGARVARVRVTAHALLAEALGATGRSVEARVHSSAALALVDHRPELLSDLRGPAFLRHVGVLVHSGDLADAAEAIRNYTPGGEADYAFCSGGVAVLDAAIDVRRGQFRKALATIRPALVSLRRFDQDAILPYALGIGAWAAAALGEVDQVERWSADFQVAASRGADQFALLGAALIDAARILLAPAATTARLVERARAARERGWHTAEKDILELAVVLGDERSPVLLAEVAAGLEGVDAAVVQAYAEGLVSRDATALASTADRADLLHKHLLAAKATCLAMELYAVDRDEGSRRSLGPVARRRRARIDGTLVLGPADPFTAPTLTPREREIALLAVDGRSNRAIAEHLVVSTRTVEGHLYRIFAKLDIARREDLAASLRELLRGA</sequence>
<dbReference type="PANTHER" id="PTHR44688:SF16">
    <property type="entry name" value="DNA-BINDING TRANSCRIPTIONAL ACTIVATOR DEVR_DOSR"/>
    <property type="match status" value="1"/>
</dbReference>
<keyword evidence="3" id="KW-0804">Transcription</keyword>
<dbReference type="CDD" id="cd06170">
    <property type="entry name" value="LuxR_C_like"/>
    <property type="match status" value="1"/>
</dbReference>
<reference evidence="5 6" key="1">
    <citation type="submission" date="2019-08" db="EMBL/GenBank/DDBJ databases">
        <title>Genone of Arthrobacter echini P9.</title>
        <authorList>
            <person name="Bowman J.P."/>
        </authorList>
    </citation>
    <scope>NUCLEOTIDE SEQUENCE [LARGE SCALE GENOMIC DNA]</scope>
    <source>
        <strain evidence="5 6">P9</strain>
    </source>
</reference>
<dbReference type="SUPFAM" id="SSF52540">
    <property type="entry name" value="P-loop containing nucleoside triphosphate hydrolases"/>
    <property type="match status" value="1"/>
</dbReference>
<dbReference type="InterPro" id="IPR003593">
    <property type="entry name" value="AAA+_ATPase"/>
</dbReference>
<dbReference type="SMART" id="SM00421">
    <property type="entry name" value="HTH_LUXR"/>
    <property type="match status" value="1"/>
</dbReference>
<evidence type="ECO:0000256" key="2">
    <source>
        <dbReference type="ARBA" id="ARBA00023125"/>
    </source>
</evidence>
<keyword evidence="1" id="KW-0805">Transcription regulation</keyword>
<dbReference type="InterPro" id="IPR000792">
    <property type="entry name" value="Tscrpt_reg_LuxR_C"/>
</dbReference>
<dbReference type="Proteomes" id="UP000323410">
    <property type="component" value="Unassembled WGS sequence"/>
</dbReference>
<dbReference type="Gene3D" id="3.40.50.300">
    <property type="entry name" value="P-loop containing nucleotide triphosphate hydrolases"/>
    <property type="match status" value="1"/>
</dbReference>
<dbReference type="Pfam" id="PF00196">
    <property type="entry name" value="GerE"/>
    <property type="match status" value="1"/>
</dbReference>